<dbReference type="SMART" id="SM00387">
    <property type="entry name" value="HATPase_c"/>
    <property type="match status" value="1"/>
</dbReference>
<evidence type="ECO:0000256" key="8">
    <source>
        <dbReference type="ARBA" id="ARBA00022777"/>
    </source>
</evidence>
<sequence length="929" mass="105203">MTQAGPEPFFPPCSCHQDSFAQEGHILNRDPRVEMLLLQSSLLREVTNEIQQNLDTHTIFQFAVDKIQNALNADRVAIFKFDLESNYTEGIFVAEKVFPRFCSVLATQVRDEYFGQSYVLKYQLGQVFTVTDIDDAGLSDHHIHIHKQFQVRATLVVPILLENQLWGLLCIHQCSGPRVWLPTEIEFVQHIAAQLSLALKQAELYEHALEKSHQLEIALHQVEFQKEQEAWKAKVERNISEIIQRIRQSLDIEDIFGATTQDVRESLECDRVVIYQFWPDWSGEFLVESTAPGLIPLSELDVPMTWQDTYLQENQGGKFKDNAPTVVADIYQQSYTDCHLEILEWFDIRAYMVVPVFIGKTLWGLLAAYQLNHPRQWQKVELYLLKQAGAQLGVALQQAELLNQLRESKNKAEAANQAKSAFLANMSHELRTPLNAILGFSQLLARDENLTLSQKQNLNSINRSGSHLLNLINDVLEMSKIEAGKISLNPTNCDLLLLLDSLQEMFALKAKSKGLVLNIQKSSKIPLYIYIDENRLRQVLINLLTNALKFTESGSVTLRVSTQAISLPEESATHPQNDTTQPSLSLYFEVEDTGIGIAEDELDDIFDAFIQTSSGQQSQEGTGLGLAICHHFVNLMQGDIQLQSRQGQGTTVFMQIPVCIPENKDVEEQIYENVIGLAPGQSPLRMLIVEDNLENLQIMHRLMTDMGFDVRTVNDGEAAISCWEAWHPHIIWMDWCLPVKNGFEATKTIRSLESQYRQNTVDSIAQSKHSAHPSSSLKTDLSDSRTIIIALTASVFEDTQTECKEAGCDDFLSKPYQQSVLFELLAKHLNVKFIYSDLGSTTNVHDAQDQELITDEEVVLQLSQLSVEWLTQIYEAAISLDEEAIGKLLTEIAVDYPYLTTKLRRLLRALRFDQIADLAENTQLLKENG</sequence>
<evidence type="ECO:0000256" key="10">
    <source>
        <dbReference type="ARBA" id="ARBA00023012"/>
    </source>
</evidence>
<dbReference type="SMART" id="SM00065">
    <property type="entry name" value="GAF"/>
    <property type="match status" value="2"/>
</dbReference>
<keyword evidence="19" id="KW-1185">Reference proteome</keyword>
<evidence type="ECO:0000259" key="17">
    <source>
        <dbReference type="PROSITE" id="PS50110"/>
    </source>
</evidence>
<dbReference type="SMART" id="SM00448">
    <property type="entry name" value="REC"/>
    <property type="match status" value="1"/>
</dbReference>
<dbReference type="Pfam" id="PF00512">
    <property type="entry name" value="HisKA"/>
    <property type="match status" value="1"/>
</dbReference>
<dbReference type="SUPFAM" id="SSF55874">
    <property type="entry name" value="ATPase domain of HSP90 chaperone/DNA topoisomerase II/histidine kinase"/>
    <property type="match status" value="1"/>
</dbReference>
<dbReference type="Gene3D" id="1.10.287.130">
    <property type="match status" value="1"/>
</dbReference>
<evidence type="ECO:0000256" key="14">
    <source>
        <dbReference type="PROSITE-ProRule" id="PRU00169"/>
    </source>
</evidence>
<evidence type="ECO:0000256" key="5">
    <source>
        <dbReference type="ARBA" id="ARBA00022553"/>
    </source>
</evidence>
<evidence type="ECO:0000256" key="9">
    <source>
        <dbReference type="ARBA" id="ARBA00022840"/>
    </source>
</evidence>
<reference evidence="18 19" key="1">
    <citation type="journal article" date="2008" name="Proc. Natl. Acad. Sci. U.S.A.">
        <title>Niche adaptation and genome expansion in the chlorophyll d-producing cyanobacterium Acaryochloris marina.</title>
        <authorList>
            <person name="Swingley W.D."/>
            <person name="Chen M."/>
            <person name="Cheung P.C."/>
            <person name="Conrad A.L."/>
            <person name="Dejesa L.C."/>
            <person name="Hao J."/>
            <person name="Honchak B.M."/>
            <person name="Karbach L.E."/>
            <person name="Kurdoglu A."/>
            <person name="Lahiri S."/>
            <person name="Mastrian S.D."/>
            <person name="Miyashita H."/>
            <person name="Page L."/>
            <person name="Ramakrishna P."/>
            <person name="Satoh S."/>
            <person name="Sattley W.M."/>
            <person name="Shimada Y."/>
            <person name="Taylor H.L."/>
            <person name="Tomo T."/>
            <person name="Tsuchiya T."/>
            <person name="Wang Z.T."/>
            <person name="Raymond J."/>
            <person name="Mimuro M."/>
            <person name="Blankenship R.E."/>
            <person name="Touchman J.W."/>
        </authorList>
    </citation>
    <scope>NUCLEOTIDE SEQUENCE [LARGE SCALE GENOMIC DNA]</scope>
    <source>
        <strain evidence="19">MBIC 11017</strain>
        <plasmid evidence="19">Plasmid pREB3</plasmid>
    </source>
</reference>
<dbReference type="EMBL" id="CP000840">
    <property type="protein sequence ID" value="ABW32333.1"/>
    <property type="molecule type" value="Genomic_DNA"/>
</dbReference>
<name>A8ZMC2_ACAM1</name>
<keyword evidence="7" id="KW-0547">Nucleotide-binding</keyword>
<dbReference type="Proteomes" id="UP000000268">
    <property type="component" value="Plasmid pREB3"/>
</dbReference>
<dbReference type="AlphaFoldDB" id="A8ZMC2"/>
<dbReference type="Gene3D" id="3.40.50.2300">
    <property type="match status" value="1"/>
</dbReference>
<dbReference type="Gene3D" id="3.30.565.10">
    <property type="entry name" value="Histidine kinase-like ATPase, C-terminal domain"/>
    <property type="match status" value="1"/>
</dbReference>
<dbReference type="InterPro" id="IPR004358">
    <property type="entry name" value="Sig_transdc_His_kin-like_C"/>
</dbReference>
<proteinExistence type="inferred from homology"/>
<organism evidence="18 19">
    <name type="scientific">Acaryochloris marina (strain MBIC 11017)</name>
    <dbReference type="NCBI Taxonomy" id="329726"/>
    <lineage>
        <taxon>Bacteria</taxon>
        <taxon>Bacillati</taxon>
        <taxon>Cyanobacteriota</taxon>
        <taxon>Cyanophyceae</taxon>
        <taxon>Acaryochloridales</taxon>
        <taxon>Acaryochloridaceae</taxon>
        <taxon>Acaryochloris</taxon>
    </lineage>
</organism>
<feature type="domain" description="Response regulatory" evidence="17">
    <location>
        <begin position="685"/>
        <end position="829"/>
    </location>
</feature>
<evidence type="ECO:0000256" key="7">
    <source>
        <dbReference type="ARBA" id="ARBA00022741"/>
    </source>
</evidence>
<evidence type="ECO:0000256" key="3">
    <source>
        <dbReference type="ARBA" id="ARBA00006402"/>
    </source>
</evidence>
<dbReference type="CDD" id="cd00082">
    <property type="entry name" value="HisKA"/>
    <property type="match status" value="1"/>
</dbReference>
<dbReference type="InterPro" id="IPR003594">
    <property type="entry name" value="HATPase_dom"/>
</dbReference>
<evidence type="ECO:0000256" key="11">
    <source>
        <dbReference type="ARBA" id="ARBA00023136"/>
    </source>
</evidence>
<evidence type="ECO:0000259" key="15">
    <source>
        <dbReference type="PROSITE" id="PS50046"/>
    </source>
</evidence>
<dbReference type="HOGENOM" id="CLU_000445_50_1_3"/>
<evidence type="ECO:0000256" key="12">
    <source>
        <dbReference type="ARBA" id="ARBA00023306"/>
    </source>
</evidence>
<dbReference type="PRINTS" id="PR00344">
    <property type="entry name" value="BCTRLSENSOR"/>
</dbReference>
<dbReference type="InterPro" id="IPR011006">
    <property type="entry name" value="CheY-like_superfamily"/>
</dbReference>
<evidence type="ECO:0000256" key="1">
    <source>
        <dbReference type="ARBA" id="ARBA00000085"/>
    </source>
</evidence>
<dbReference type="GO" id="GO:0016020">
    <property type="term" value="C:membrane"/>
    <property type="evidence" value="ECO:0007669"/>
    <property type="project" value="UniProtKB-SubCell"/>
</dbReference>
<feature type="domain" description="Histidine kinase" evidence="16">
    <location>
        <begin position="425"/>
        <end position="660"/>
    </location>
</feature>
<evidence type="ECO:0000256" key="6">
    <source>
        <dbReference type="ARBA" id="ARBA00022679"/>
    </source>
</evidence>
<dbReference type="EC" id="2.7.13.3" evidence="4"/>
<dbReference type="GO" id="GO:0005524">
    <property type="term" value="F:ATP binding"/>
    <property type="evidence" value="ECO:0007669"/>
    <property type="project" value="UniProtKB-KW"/>
</dbReference>
<keyword evidence="12" id="KW-0131">Cell cycle</keyword>
<dbReference type="FunFam" id="1.10.287.130:FF:000038">
    <property type="entry name" value="Sensory transduction histidine kinase"/>
    <property type="match status" value="1"/>
</dbReference>
<feature type="domain" description="Phytochrome chromophore attachment site" evidence="15">
    <location>
        <begin position="251"/>
        <end position="391"/>
    </location>
</feature>
<dbReference type="KEGG" id="amr:AM1_C0023"/>
<dbReference type="PROSITE" id="PS50110">
    <property type="entry name" value="RESPONSE_REGULATORY"/>
    <property type="match status" value="1"/>
</dbReference>
<dbReference type="Pfam" id="PF02518">
    <property type="entry name" value="HATPase_c"/>
    <property type="match status" value="1"/>
</dbReference>
<comment type="catalytic activity">
    <reaction evidence="1">
        <text>ATP + protein L-histidine = ADP + protein N-phospho-L-histidine.</text>
        <dbReference type="EC" id="2.7.13.3"/>
    </reaction>
</comment>
<keyword evidence="5 14" id="KW-0597">Phosphoprotein</keyword>
<dbReference type="InterPro" id="IPR005467">
    <property type="entry name" value="His_kinase_dom"/>
</dbReference>
<dbReference type="InterPro" id="IPR003661">
    <property type="entry name" value="HisK_dim/P_dom"/>
</dbReference>
<evidence type="ECO:0000313" key="19">
    <source>
        <dbReference type="Proteomes" id="UP000000268"/>
    </source>
</evidence>
<evidence type="ECO:0000256" key="13">
    <source>
        <dbReference type="ARBA" id="ARBA00074306"/>
    </source>
</evidence>
<keyword evidence="10" id="KW-0902">Two-component regulatory system</keyword>
<dbReference type="SUPFAM" id="SSF47384">
    <property type="entry name" value="Homodimeric domain of signal transducing histidine kinase"/>
    <property type="match status" value="1"/>
</dbReference>
<dbReference type="InterPro" id="IPR036890">
    <property type="entry name" value="HATPase_C_sf"/>
</dbReference>
<accession>A8ZMC2</accession>
<keyword evidence="11" id="KW-0472">Membrane</keyword>
<dbReference type="InterPro" id="IPR001789">
    <property type="entry name" value="Sig_transdc_resp-reg_receiver"/>
</dbReference>
<dbReference type="Pfam" id="PF01590">
    <property type="entry name" value="GAF"/>
    <property type="match status" value="2"/>
</dbReference>
<evidence type="ECO:0000313" key="18">
    <source>
        <dbReference type="EMBL" id="ABW32333.1"/>
    </source>
</evidence>
<comment type="subcellular location">
    <subcellularLocation>
        <location evidence="2">Membrane</location>
    </subcellularLocation>
</comment>
<evidence type="ECO:0000256" key="2">
    <source>
        <dbReference type="ARBA" id="ARBA00004370"/>
    </source>
</evidence>
<dbReference type="SMART" id="SM00388">
    <property type="entry name" value="HisKA"/>
    <property type="match status" value="1"/>
</dbReference>
<geneLocation type="plasmid" evidence="18 19">
    <name>pREB3</name>
</geneLocation>
<dbReference type="InterPro" id="IPR016132">
    <property type="entry name" value="Phyto_chromo_attachment"/>
</dbReference>
<gene>
    <name evidence="18" type="ordered locus">AM1_C0023</name>
</gene>
<dbReference type="Pfam" id="PF00072">
    <property type="entry name" value="Response_reg"/>
    <property type="match status" value="1"/>
</dbReference>
<dbReference type="InterPro" id="IPR036097">
    <property type="entry name" value="HisK_dim/P_sf"/>
</dbReference>
<dbReference type="RefSeq" id="WP_012167300.1">
    <property type="nucleotide sequence ID" value="NC_009928.1"/>
</dbReference>
<dbReference type="PANTHER" id="PTHR43047">
    <property type="entry name" value="TWO-COMPONENT HISTIDINE PROTEIN KINASE"/>
    <property type="match status" value="1"/>
</dbReference>
<comment type="similarity">
    <text evidence="3">In the N-terminal section; belongs to the phytochrome family.</text>
</comment>
<keyword evidence="8" id="KW-0418">Kinase</keyword>
<dbReference type="CDD" id="cd16922">
    <property type="entry name" value="HATPase_EvgS-ArcB-TorS-like"/>
    <property type="match status" value="1"/>
</dbReference>
<dbReference type="PROSITE" id="PS50109">
    <property type="entry name" value="HIS_KIN"/>
    <property type="match status" value="1"/>
</dbReference>
<keyword evidence="6" id="KW-0808">Transferase</keyword>
<protein>
    <recommendedName>
        <fullName evidence="13">Circadian input-output histidine kinase CikA</fullName>
        <ecNumber evidence="4">2.7.13.3</ecNumber>
    </recommendedName>
</protein>
<dbReference type="SUPFAM" id="SSF55781">
    <property type="entry name" value="GAF domain-like"/>
    <property type="match status" value="2"/>
</dbReference>
<evidence type="ECO:0000259" key="16">
    <source>
        <dbReference type="PROSITE" id="PS50109"/>
    </source>
</evidence>
<dbReference type="InterPro" id="IPR003018">
    <property type="entry name" value="GAF"/>
</dbReference>
<dbReference type="GO" id="GO:0000155">
    <property type="term" value="F:phosphorelay sensor kinase activity"/>
    <property type="evidence" value="ECO:0007669"/>
    <property type="project" value="InterPro"/>
</dbReference>
<dbReference type="CDD" id="cd17546">
    <property type="entry name" value="REC_hyHK_CKI1_RcsC-like"/>
    <property type="match status" value="1"/>
</dbReference>
<feature type="domain" description="Phytochrome chromophore attachment site" evidence="15">
    <location>
        <begin position="55"/>
        <end position="194"/>
    </location>
</feature>
<feature type="modified residue" description="4-aspartylphosphate" evidence="14">
    <location>
        <position position="734"/>
    </location>
</feature>
<evidence type="ECO:0000256" key="4">
    <source>
        <dbReference type="ARBA" id="ARBA00012438"/>
    </source>
</evidence>
<dbReference type="FunFam" id="3.30.565.10:FF:000010">
    <property type="entry name" value="Sensor histidine kinase RcsC"/>
    <property type="match status" value="1"/>
</dbReference>
<keyword evidence="9" id="KW-0067">ATP-binding</keyword>
<dbReference type="Gene3D" id="3.30.450.40">
    <property type="match status" value="2"/>
</dbReference>
<keyword evidence="18" id="KW-0614">Plasmid</keyword>
<dbReference type="SUPFAM" id="SSF52172">
    <property type="entry name" value="CheY-like"/>
    <property type="match status" value="1"/>
</dbReference>
<dbReference type="PROSITE" id="PS50046">
    <property type="entry name" value="PHYTOCHROME_2"/>
    <property type="match status" value="2"/>
</dbReference>
<dbReference type="InterPro" id="IPR029016">
    <property type="entry name" value="GAF-like_dom_sf"/>
</dbReference>